<feature type="chain" id="PRO_5028963059" evidence="1">
    <location>
        <begin position="37"/>
        <end position="208"/>
    </location>
</feature>
<dbReference type="SUPFAM" id="SSF52821">
    <property type="entry name" value="Rhodanese/Cell cycle control phosphatase"/>
    <property type="match status" value="1"/>
</dbReference>
<dbReference type="InterPro" id="IPR001763">
    <property type="entry name" value="Rhodanese-like_dom"/>
</dbReference>
<feature type="domain" description="Rhodanese" evidence="2">
    <location>
        <begin position="64"/>
        <end position="182"/>
    </location>
</feature>
<dbReference type="Proteomes" id="UP000480684">
    <property type="component" value="Unassembled WGS sequence"/>
</dbReference>
<sequence length="208" mass="22323">MPSPSPTNKENPMRKLSHAALVALALGVASVPSAMAADMPSSPTAQVKSGLYVTAKEAAQLMADDKGTVLVDVRDPVEIMFTGYAPATAVHVPYQTADRTRFNAEKGVFLMEKNPAFADQVEAKLTALGADKEKTKVVFMCRSGSTRSAPAADQLFARGWKNAYTMVDGFEGETRKDGPSKGVRDVDGWRNSGLPWGYKLDPKVMAPN</sequence>
<keyword evidence="4" id="KW-1185">Reference proteome</keyword>
<accession>A0A7C9QUE6</accession>
<dbReference type="GO" id="GO:0016740">
    <property type="term" value="F:transferase activity"/>
    <property type="evidence" value="ECO:0007669"/>
    <property type="project" value="UniProtKB-KW"/>
</dbReference>
<dbReference type="AlphaFoldDB" id="A0A7C9QUE6"/>
<protein>
    <submittedName>
        <fullName evidence="3">Sulfurtransferase</fullName>
    </submittedName>
</protein>
<dbReference type="InterPro" id="IPR036873">
    <property type="entry name" value="Rhodanese-like_dom_sf"/>
</dbReference>
<dbReference type="PROSITE" id="PS50206">
    <property type="entry name" value="RHODANESE_3"/>
    <property type="match status" value="1"/>
</dbReference>
<dbReference type="SMART" id="SM00450">
    <property type="entry name" value="RHOD"/>
    <property type="match status" value="1"/>
</dbReference>
<dbReference type="EMBL" id="JAAIYP010000037">
    <property type="protein sequence ID" value="NFV80597.1"/>
    <property type="molecule type" value="Genomic_DNA"/>
</dbReference>
<reference evidence="3 4" key="1">
    <citation type="submission" date="2020-02" db="EMBL/GenBank/DDBJ databases">
        <authorList>
            <person name="Dziuba M."/>
            <person name="Kuznetsov B."/>
            <person name="Mardanov A."/>
            <person name="Ravin N."/>
            <person name="Grouzdev D."/>
        </authorList>
    </citation>
    <scope>NUCLEOTIDE SEQUENCE [LARGE SCALE GENOMIC DNA]</scope>
    <source>
        <strain evidence="3 4">SpK</strain>
    </source>
</reference>
<keyword evidence="1" id="KW-0732">Signal</keyword>
<evidence type="ECO:0000259" key="2">
    <source>
        <dbReference type="PROSITE" id="PS50206"/>
    </source>
</evidence>
<name>A0A7C9QUE6_9PROT</name>
<keyword evidence="3" id="KW-0808">Transferase</keyword>
<proteinExistence type="predicted"/>
<dbReference type="Pfam" id="PF00581">
    <property type="entry name" value="Rhodanese"/>
    <property type="match status" value="1"/>
</dbReference>
<feature type="signal peptide" evidence="1">
    <location>
        <begin position="1"/>
        <end position="36"/>
    </location>
</feature>
<evidence type="ECO:0000313" key="3">
    <source>
        <dbReference type="EMBL" id="NFV80597.1"/>
    </source>
</evidence>
<dbReference type="Gene3D" id="3.40.250.10">
    <property type="entry name" value="Rhodanese-like domain"/>
    <property type="match status" value="1"/>
</dbReference>
<organism evidence="3 4">
    <name type="scientific">Magnetospirillum aberrantis SpK</name>
    <dbReference type="NCBI Taxonomy" id="908842"/>
    <lineage>
        <taxon>Bacteria</taxon>
        <taxon>Pseudomonadati</taxon>
        <taxon>Pseudomonadota</taxon>
        <taxon>Alphaproteobacteria</taxon>
        <taxon>Rhodospirillales</taxon>
        <taxon>Rhodospirillaceae</taxon>
        <taxon>Magnetospirillum</taxon>
    </lineage>
</organism>
<gene>
    <name evidence="3" type="ORF">G4223_10800</name>
</gene>
<evidence type="ECO:0000313" key="4">
    <source>
        <dbReference type="Proteomes" id="UP000480684"/>
    </source>
</evidence>
<comment type="caution">
    <text evidence="3">The sequence shown here is derived from an EMBL/GenBank/DDBJ whole genome shotgun (WGS) entry which is preliminary data.</text>
</comment>
<evidence type="ECO:0000256" key="1">
    <source>
        <dbReference type="SAM" id="SignalP"/>
    </source>
</evidence>